<dbReference type="AlphaFoldDB" id="A0A936ZDY4"/>
<name>A0A936ZDY4_9BURK</name>
<reference evidence="1" key="1">
    <citation type="submission" date="2021-01" db="EMBL/GenBank/DDBJ databases">
        <title>Ramlibacter sp. strain AW1 16S ribosomal RNA gene Genome sequencing and assembly.</title>
        <authorList>
            <person name="Kang M."/>
        </authorList>
    </citation>
    <scope>NUCLEOTIDE SEQUENCE</scope>
    <source>
        <strain evidence="1">AW1</strain>
    </source>
</reference>
<sequence length="89" mass="9673">MAFSQAELGTAIHRALERARLNPVRSQEARRWTLCVQDGAGRALQTMELGTLHEVGVVANELAQRGFDPAVDDPGPWDFIFSPGLEVGA</sequence>
<organism evidence="1 2">
    <name type="scientific">Ramlibacter aurantiacus</name>
    <dbReference type="NCBI Taxonomy" id="2801330"/>
    <lineage>
        <taxon>Bacteria</taxon>
        <taxon>Pseudomonadati</taxon>
        <taxon>Pseudomonadota</taxon>
        <taxon>Betaproteobacteria</taxon>
        <taxon>Burkholderiales</taxon>
        <taxon>Comamonadaceae</taxon>
        <taxon>Ramlibacter</taxon>
    </lineage>
</organism>
<gene>
    <name evidence="1" type="ORF">JI739_02320</name>
</gene>
<keyword evidence="2" id="KW-1185">Reference proteome</keyword>
<dbReference type="EMBL" id="JAEQNA010000001">
    <property type="protein sequence ID" value="MBL0419172.1"/>
    <property type="molecule type" value="Genomic_DNA"/>
</dbReference>
<evidence type="ECO:0000313" key="1">
    <source>
        <dbReference type="EMBL" id="MBL0419172.1"/>
    </source>
</evidence>
<protein>
    <submittedName>
        <fullName evidence="1">Uncharacterized protein</fullName>
    </submittedName>
</protein>
<comment type="caution">
    <text evidence="1">The sequence shown here is derived from an EMBL/GenBank/DDBJ whole genome shotgun (WGS) entry which is preliminary data.</text>
</comment>
<dbReference type="Proteomes" id="UP000613011">
    <property type="component" value="Unassembled WGS sequence"/>
</dbReference>
<accession>A0A936ZDY4</accession>
<evidence type="ECO:0000313" key="2">
    <source>
        <dbReference type="Proteomes" id="UP000613011"/>
    </source>
</evidence>
<proteinExistence type="predicted"/>
<dbReference type="RefSeq" id="WP_201682223.1">
    <property type="nucleotide sequence ID" value="NZ_JAEQNA010000001.1"/>
</dbReference>